<keyword evidence="9" id="KW-1185">Reference proteome</keyword>
<dbReference type="RefSeq" id="WP_097152365.1">
    <property type="nucleotide sequence ID" value="NZ_OBEL01000001.1"/>
</dbReference>
<comment type="similarity">
    <text evidence="1">Belongs to the ATP-dependent AMP-binding enzyme family.</text>
</comment>
<dbReference type="GO" id="GO:0006631">
    <property type="term" value="P:fatty acid metabolic process"/>
    <property type="evidence" value="ECO:0007669"/>
    <property type="project" value="TreeGrafter"/>
</dbReference>
<dbReference type="Gene3D" id="3.30.300.30">
    <property type="match status" value="1"/>
</dbReference>
<dbReference type="PROSITE" id="PS00455">
    <property type="entry name" value="AMP_BINDING"/>
    <property type="match status" value="1"/>
</dbReference>
<evidence type="ECO:0000256" key="2">
    <source>
        <dbReference type="ARBA" id="ARBA00022598"/>
    </source>
</evidence>
<evidence type="ECO:0000256" key="5">
    <source>
        <dbReference type="ARBA" id="ARBA00067668"/>
    </source>
</evidence>
<dbReference type="InterPro" id="IPR042099">
    <property type="entry name" value="ANL_N_sf"/>
</dbReference>
<evidence type="ECO:0000259" key="6">
    <source>
        <dbReference type="Pfam" id="PF00501"/>
    </source>
</evidence>
<dbReference type="InterPro" id="IPR000873">
    <property type="entry name" value="AMP-dep_synth/lig_dom"/>
</dbReference>
<dbReference type="FunFam" id="3.30.300.30:FF:000008">
    <property type="entry name" value="2,3-dihydroxybenzoate-AMP ligase"/>
    <property type="match status" value="1"/>
</dbReference>
<dbReference type="Proteomes" id="UP000219439">
    <property type="component" value="Unassembled WGS sequence"/>
</dbReference>
<feature type="domain" description="AMP-binding enzyme C-terminal" evidence="7">
    <location>
        <begin position="413"/>
        <end position="488"/>
    </location>
</feature>
<dbReference type="EC" id="6.2.1.44" evidence="4"/>
<evidence type="ECO:0000313" key="8">
    <source>
        <dbReference type="EMBL" id="SNZ07601.1"/>
    </source>
</evidence>
<gene>
    <name evidence="8" type="ORF">SAMN06265368_1136</name>
</gene>
<proteinExistence type="inferred from homology"/>
<reference evidence="8 9" key="1">
    <citation type="submission" date="2017-09" db="EMBL/GenBank/DDBJ databases">
        <authorList>
            <person name="Ehlers B."/>
            <person name="Leendertz F.H."/>
        </authorList>
    </citation>
    <scope>NUCLEOTIDE SEQUENCE [LARGE SCALE GENOMIC DNA]</scope>
    <source>
        <strain evidence="8 9">DSM 18289</strain>
    </source>
</reference>
<feature type="domain" description="AMP-dependent synthetase/ligase" evidence="6">
    <location>
        <begin position="11"/>
        <end position="362"/>
    </location>
</feature>
<dbReference type="Gene3D" id="3.40.50.12780">
    <property type="entry name" value="N-terminal domain of ligase-like"/>
    <property type="match status" value="1"/>
</dbReference>
<name>A0A285NIW9_9HYPH</name>
<dbReference type="InterPro" id="IPR025110">
    <property type="entry name" value="AMP-bd_C"/>
</dbReference>
<dbReference type="OrthoDB" id="9803968at2"/>
<evidence type="ECO:0000256" key="1">
    <source>
        <dbReference type="ARBA" id="ARBA00006432"/>
    </source>
</evidence>
<dbReference type="Pfam" id="PF00501">
    <property type="entry name" value="AMP-binding"/>
    <property type="match status" value="1"/>
</dbReference>
<sequence>MDLIPDMTMKRAELSPNKVAFEMNGSGETRTFAQVHNRAQRAAHLLQSQGLKSGDRIAILCLNRPDFFEILFACAKTGCILVPLNWRQPVAELIPIVEDCAPSLLFFDDHFSETAENLSNTCSLNVINLDGNYEERLEGCSVDAIPTLAWDGNQVWYLLYTSGTTGKPKAVIQTPKMAWANAVNIGQSMDISRDDVTVNYLPLFHTAGINLISLPVFLFGGTNIVMPKFEAGDLLALIHQGRVNSILAVPAVYQVLHLHPDFANTDLSKMKSWGAGGAPLPIPLLKAFAERDAHICLGFGMTETGPTVFLMDKNAVIEKAGSCGKAQMLTEVRIASPDGKVMGNNEQGELQIRGPNITPGYYNNPEATEASFTDDGWLKTGDVALRDDDGYYFIVDRIKDMFISGGENVYPAEVEKVLNTHPAILEAAVIGVADEKWGEVGHAKLTNRPGQTIDISELGPWCRDKLAAYKIPKYFSVVKDFPRTAAGKVQKHILKQQG</sequence>
<dbReference type="InterPro" id="IPR020845">
    <property type="entry name" value="AMP-binding_CS"/>
</dbReference>
<organism evidence="8 9">
    <name type="scientific">Cohaesibacter gelatinilyticus</name>
    <dbReference type="NCBI Taxonomy" id="372072"/>
    <lineage>
        <taxon>Bacteria</taxon>
        <taxon>Pseudomonadati</taxon>
        <taxon>Pseudomonadota</taxon>
        <taxon>Alphaproteobacteria</taxon>
        <taxon>Hyphomicrobiales</taxon>
        <taxon>Cohaesibacteraceae</taxon>
    </lineage>
</organism>
<dbReference type="SUPFAM" id="SSF56801">
    <property type="entry name" value="Acetyl-CoA synthetase-like"/>
    <property type="match status" value="1"/>
</dbReference>
<evidence type="ECO:0000256" key="4">
    <source>
        <dbReference type="ARBA" id="ARBA00066616"/>
    </source>
</evidence>
<comment type="catalytic activity">
    <reaction evidence="3">
        <text>3-(methylsulfanyl)propanoate + ATP + CoA = 3-(methylsulfanyl)propanoyl-CoA + AMP + diphosphate</text>
        <dbReference type="Rhea" id="RHEA:43052"/>
        <dbReference type="ChEBI" id="CHEBI:30616"/>
        <dbReference type="ChEBI" id="CHEBI:33019"/>
        <dbReference type="ChEBI" id="CHEBI:49016"/>
        <dbReference type="ChEBI" id="CHEBI:57287"/>
        <dbReference type="ChEBI" id="CHEBI:82815"/>
        <dbReference type="ChEBI" id="CHEBI:456215"/>
        <dbReference type="EC" id="6.2.1.44"/>
    </reaction>
    <physiologicalReaction direction="left-to-right" evidence="3">
        <dbReference type="Rhea" id="RHEA:43053"/>
    </physiologicalReaction>
</comment>
<dbReference type="EMBL" id="OBEL01000001">
    <property type="protein sequence ID" value="SNZ07601.1"/>
    <property type="molecule type" value="Genomic_DNA"/>
</dbReference>
<keyword evidence="2" id="KW-0436">Ligase</keyword>
<evidence type="ECO:0000259" key="7">
    <source>
        <dbReference type="Pfam" id="PF13193"/>
    </source>
</evidence>
<protein>
    <recommendedName>
        <fullName evidence="5">3-methylmercaptopropionyl-CoA ligase</fullName>
        <ecNumber evidence="4">6.2.1.44</ecNumber>
    </recommendedName>
</protein>
<dbReference type="GO" id="GO:0031956">
    <property type="term" value="F:medium-chain fatty acid-CoA ligase activity"/>
    <property type="evidence" value="ECO:0007669"/>
    <property type="project" value="TreeGrafter"/>
</dbReference>
<evidence type="ECO:0000256" key="3">
    <source>
        <dbReference type="ARBA" id="ARBA00051915"/>
    </source>
</evidence>
<evidence type="ECO:0000313" key="9">
    <source>
        <dbReference type="Proteomes" id="UP000219439"/>
    </source>
</evidence>
<dbReference type="CDD" id="cd17631">
    <property type="entry name" value="FACL_FadD13-like"/>
    <property type="match status" value="1"/>
</dbReference>
<dbReference type="Pfam" id="PF13193">
    <property type="entry name" value="AMP-binding_C"/>
    <property type="match status" value="1"/>
</dbReference>
<dbReference type="InterPro" id="IPR045851">
    <property type="entry name" value="AMP-bd_C_sf"/>
</dbReference>
<dbReference type="PANTHER" id="PTHR43201">
    <property type="entry name" value="ACYL-COA SYNTHETASE"/>
    <property type="match status" value="1"/>
</dbReference>
<dbReference type="AlphaFoldDB" id="A0A285NIW9"/>
<accession>A0A285NIW9</accession>
<dbReference type="PANTHER" id="PTHR43201:SF5">
    <property type="entry name" value="MEDIUM-CHAIN ACYL-COA LIGASE ACSF2, MITOCHONDRIAL"/>
    <property type="match status" value="1"/>
</dbReference>